<dbReference type="Gene3D" id="3.30.70.860">
    <property type="match status" value="1"/>
</dbReference>
<evidence type="ECO:0000256" key="1">
    <source>
        <dbReference type="ARBA" id="ARBA00006201"/>
    </source>
</evidence>
<keyword evidence="3" id="KW-1185">Reference proteome</keyword>
<evidence type="ECO:0000313" key="3">
    <source>
        <dbReference type="Proteomes" id="UP001238540"/>
    </source>
</evidence>
<organism evidence="2 3">
    <name type="scientific">Vibrio ostreicida</name>
    <dbReference type="NCBI Taxonomy" id="526588"/>
    <lineage>
        <taxon>Bacteria</taxon>
        <taxon>Pseudomonadati</taxon>
        <taxon>Pseudomonadota</taxon>
        <taxon>Gammaproteobacteria</taxon>
        <taxon>Vibrionales</taxon>
        <taxon>Vibrionaceae</taxon>
        <taxon>Vibrio</taxon>
    </lineage>
</organism>
<dbReference type="PANTHER" id="PTHR38769">
    <property type="entry name" value="UPF0381 PROTEIN YFCZ-RELATED"/>
    <property type="match status" value="1"/>
</dbReference>
<dbReference type="RefSeq" id="WP_170883791.1">
    <property type="nucleotide sequence ID" value="NZ_JABEYA020000008.1"/>
</dbReference>
<name>A0ABT8BYU4_9VIBR</name>
<sequence length="99" mass="11177">METKSQHTDLSEACGCTGEIGLIIKERDTIAHVTLVSNDTKLYDEELTRYLTLAKQICPEVKYQVTTAQDINVKHSAQFEFNVTAEKLIFELKARSLSL</sequence>
<dbReference type="EMBL" id="JAUFQC010000027">
    <property type="protein sequence ID" value="MDN3611848.1"/>
    <property type="molecule type" value="Genomic_DNA"/>
</dbReference>
<protein>
    <submittedName>
        <fullName evidence="2">DUF406 family protein</fullName>
    </submittedName>
</protein>
<dbReference type="InterPro" id="IPR005272">
    <property type="entry name" value="DUF406"/>
</dbReference>
<accession>A0ABT8BYU4</accession>
<dbReference type="Proteomes" id="UP001238540">
    <property type="component" value="Unassembled WGS sequence"/>
</dbReference>
<comment type="caution">
    <text evidence="2">The sequence shown here is derived from an EMBL/GenBank/DDBJ whole genome shotgun (WGS) entry which is preliminary data.</text>
</comment>
<dbReference type="Pfam" id="PF04175">
    <property type="entry name" value="DUF406"/>
    <property type="match status" value="1"/>
</dbReference>
<dbReference type="InterPro" id="IPR035571">
    <property type="entry name" value="UPF0234-like_C"/>
</dbReference>
<reference evidence="3" key="1">
    <citation type="journal article" date="2019" name="Int. J. Syst. Evol. Microbiol.">
        <title>The Global Catalogue of Microorganisms (GCM) 10K type strain sequencing project: providing services to taxonomists for standard genome sequencing and annotation.</title>
        <authorList>
            <consortium name="The Broad Institute Genomics Platform"/>
            <consortium name="The Broad Institute Genome Sequencing Center for Infectious Disease"/>
            <person name="Wu L."/>
            <person name="Ma J."/>
        </authorList>
    </citation>
    <scope>NUCLEOTIDE SEQUENCE [LARGE SCALE GENOMIC DNA]</scope>
    <source>
        <strain evidence="3">CECT 7398</strain>
    </source>
</reference>
<gene>
    <name evidence="2" type="ORF">QWZ16_19830</name>
</gene>
<comment type="similarity">
    <text evidence="1">Belongs to the UPF0381 family.</text>
</comment>
<evidence type="ECO:0000313" key="2">
    <source>
        <dbReference type="EMBL" id="MDN3611848.1"/>
    </source>
</evidence>
<proteinExistence type="inferred from homology"/>
<dbReference type="PANTHER" id="PTHR38769:SF1">
    <property type="entry name" value="UPF0381 PROTEIN YFCZ-RELATED"/>
    <property type="match status" value="1"/>
</dbReference>